<reference evidence="1 2" key="1">
    <citation type="submission" date="2020-07" db="EMBL/GenBank/DDBJ databases">
        <title>Genomic Encyclopedia of Type Strains, Phase IV (KMG-IV): sequencing the most valuable type-strain genomes for metagenomic binning, comparative biology and taxonomic classification.</title>
        <authorList>
            <person name="Goeker M."/>
        </authorList>
    </citation>
    <scope>NUCLEOTIDE SEQUENCE [LARGE SCALE GENOMIC DNA]</scope>
    <source>
        <strain evidence="1 2">DSM 17721</strain>
    </source>
</reference>
<evidence type="ECO:0000313" key="1">
    <source>
        <dbReference type="EMBL" id="MBA2883251.1"/>
    </source>
</evidence>
<comment type="caution">
    <text evidence="1">The sequence shown here is derived from an EMBL/GenBank/DDBJ whole genome shotgun (WGS) entry which is preliminary data.</text>
</comment>
<organism evidence="1 2">
    <name type="scientific">Desulfosalsimonas propionicica</name>
    <dbReference type="NCBI Taxonomy" id="332175"/>
    <lineage>
        <taxon>Bacteria</taxon>
        <taxon>Pseudomonadati</taxon>
        <taxon>Thermodesulfobacteriota</taxon>
        <taxon>Desulfobacteria</taxon>
        <taxon>Desulfobacterales</taxon>
        <taxon>Desulfosalsimonadaceae</taxon>
        <taxon>Desulfosalsimonas</taxon>
    </lineage>
</organism>
<dbReference type="Proteomes" id="UP000525298">
    <property type="component" value="Unassembled WGS sequence"/>
</dbReference>
<gene>
    <name evidence="1" type="ORF">HNR65_003613</name>
</gene>
<name>A0A7W0HMN4_9BACT</name>
<protein>
    <submittedName>
        <fullName evidence="1">Uncharacterized protein</fullName>
    </submittedName>
</protein>
<accession>A0A7W0HMN4</accession>
<keyword evidence="2" id="KW-1185">Reference proteome</keyword>
<proteinExistence type="predicted"/>
<dbReference type="AlphaFoldDB" id="A0A7W0HMN4"/>
<evidence type="ECO:0000313" key="2">
    <source>
        <dbReference type="Proteomes" id="UP000525298"/>
    </source>
</evidence>
<dbReference type="EMBL" id="JACDUS010000022">
    <property type="protein sequence ID" value="MBA2883251.1"/>
    <property type="molecule type" value="Genomic_DNA"/>
</dbReference>
<sequence>MVIRSDTGFIGKIYLCTQFFGSFFDLRKNRAVPFGNFFRILLVGAVQGFLRGEAQLPQKTAHRTDAQFDAEFFLDYISDHTAGPQGKGQLQLLRILVPDCIVNPGNMAAVEFAGPSALLAGTQGVPAAATVSGKPVIDTGSGKPQGLNDLFGAFPILDTLNRSDADLFHRFRAYFSSVLCIHGM</sequence>